<evidence type="ECO:0000259" key="15">
    <source>
        <dbReference type="PROSITE" id="PS50109"/>
    </source>
</evidence>
<dbReference type="InterPro" id="IPR003594">
    <property type="entry name" value="HATPase_dom"/>
</dbReference>
<keyword evidence="7 14" id="KW-0812">Transmembrane</keyword>
<evidence type="ECO:0000256" key="5">
    <source>
        <dbReference type="ARBA" id="ARBA00022553"/>
    </source>
</evidence>
<dbReference type="EC" id="2.7.13.3" evidence="3"/>
<keyword evidence="12" id="KW-0902">Two-component regulatory system</keyword>
<dbReference type="InterPro" id="IPR003660">
    <property type="entry name" value="HAMP_dom"/>
</dbReference>
<dbReference type="PANTHER" id="PTHR45528">
    <property type="entry name" value="SENSOR HISTIDINE KINASE CPXA"/>
    <property type="match status" value="1"/>
</dbReference>
<dbReference type="Gene3D" id="1.10.287.130">
    <property type="match status" value="1"/>
</dbReference>
<comment type="subcellular location">
    <subcellularLocation>
        <location evidence="2">Cell membrane</location>
        <topology evidence="2">Multi-pass membrane protein</topology>
    </subcellularLocation>
</comment>
<evidence type="ECO:0000256" key="8">
    <source>
        <dbReference type="ARBA" id="ARBA00022741"/>
    </source>
</evidence>
<evidence type="ECO:0000313" key="18">
    <source>
        <dbReference type="Proteomes" id="UP000005926"/>
    </source>
</evidence>
<sequence length="439" mass="50339">MRRLKLFPKIFIYTFSILISLVAVAHLFLYFAFPHFYMQERQQELSRKADVLVQSLSQVDEKGAASALQVYANNEGITAYLKHESTGESVTLGAKLPIDENSNQHSVIIEDREVTTKDGKKLFIQVVSTTEMVKQATRVTFHYLPLSLAISIFTAVIFSYIYARKLSRPLMRMSRVTEKMMNLERDAAFLEPSSDEIGQMEVQINDLYQHLLSVIDELEEKNQKMIRLEKTKVDFLRSASHELKTPLASLRIMLENMSLNVGKYKDRDKYLVASLGKVDQLSVLVQEILELSKLQESTMEKQSIQLEKMIPIWNKEFKILAQERNLIIETDLESSTIEMNQMAFQKVWNNLMINAIRYSNEGGVIKVSAKNGILKIENPCQPLTEEEIEMAYSLLPSTSNKGSGNGVGLYIVHQLLKQEEIKHRFYAIKTGMCFEIETE</sequence>
<keyword evidence="4" id="KW-1003">Cell membrane</keyword>
<dbReference type="InterPro" id="IPR003661">
    <property type="entry name" value="HisK_dim/P_dom"/>
</dbReference>
<feature type="domain" description="Histidine kinase" evidence="15">
    <location>
        <begin position="238"/>
        <end position="439"/>
    </location>
</feature>
<evidence type="ECO:0000256" key="10">
    <source>
        <dbReference type="ARBA" id="ARBA00022840"/>
    </source>
</evidence>
<evidence type="ECO:0000256" key="7">
    <source>
        <dbReference type="ARBA" id="ARBA00022692"/>
    </source>
</evidence>
<dbReference type="Pfam" id="PF00512">
    <property type="entry name" value="HisKA"/>
    <property type="match status" value="1"/>
</dbReference>
<evidence type="ECO:0000259" key="16">
    <source>
        <dbReference type="PROSITE" id="PS50885"/>
    </source>
</evidence>
<evidence type="ECO:0000256" key="4">
    <source>
        <dbReference type="ARBA" id="ARBA00022475"/>
    </source>
</evidence>
<dbReference type="Gene3D" id="6.10.340.10">
    <property type="match status" value="1"/>
</dbReference>
<dbReference type="SUPFAM" id="SSF55874">
    <property type="entry name" value="ATPase domain of HSP90 chaperone/DNA topoisomerase II/histidine kinase"/>
    <property type="match status" value="1"/>
</dbReference>
<dbReference type="Gene3D" id="3.30.565.10">
    <property type="entry name" value="Histidine kinase-like ATPase, C-terminal domain"/>
    <property type="match status" value="1"/>
</dbReference>
<evidence type="ECO:0000256" key="1">
    <source>
        <dbReference type="ARBA" id="ARBA00000085"/>
    </source>
</evidence>
<name>C8NDP2_9LACT</name>
<evidence type="ECO:0000256" key="2">
    <source>
        <dbReference type="ARBA" id="ARBA00004651"/>
    </source>
</evidence>
<feature type="domain" description="HAMP" evidence="16">
    <location>
        <begin position="164"/>
        <end position="216"/>
    </location>
</feature>
<dbReference type="SMART" id="SM00387">
    <property type="entry name" value="HATPase_c"/>
    <property type="match status" value="1"/>
</dbReference>
<dbReference type="AlphaFoldDB" id="C8NDP2"/>
<dbReference type="RefSeq" id="WP_005604911.1">
    <property type="nucleotide sequence ID" value="NZ_CP102283.1"/>
</dbReference>
<dbReference type="STRING" id="638301.HMPREF0444_0037"/>
<dbReference type="GO" id="GO:0005524">
    <property type="term" value="F:ATP binding"/>
    <property type="evidence" value="ECO:0007669"/>
    <property type="project" value="UniProtKB-KW"/>
</dbReference>
<keyword evidence="18" id="KW-1185">Reference proteome</keyword>
<organism evidence="17 18">
    <name type="scientific">Granulicatella adiacens ATCC 49175</name>
    <dbReference type="NCBI Taxonomy" id="638301"/>
    <lineage>
        <taxon>Bacteria</taxon>
        <taxon>Bacillati</taxon>
        <taxon>Bacillota</taxon>
        <taxon>Bacilli</taxon>
        <taxon>Lactobacillales</taxon>
        <taxon>Carnobacteriaceae</taxon>
        <taxon>Granulicatella</taxon>
    </lineage>
</organism>
<dbReference type="HOGENOM" id="CLU_000445_89_6_9"/>
<comment type="catalytic activity">
    <reaction evidence="1">
        <text>ATP + protein L-histidine = ADP + protein N-phospho-L-histidine.</text>
        <dbReference type="EC" id="2.7.13.3"/>
    </reaction>
</comment>
<dbReference type="GeneID" id="78411693"/>
<evidence type="ECO:0000256" key="9">
    <source>
        <dbReference type="ARBA" id="ARBA00022777"/>
    </source>
</evidence>
<evidence type="ECO:0000256" key="14">
    <source>
        <dbReference type="SAM" id="Phobius"/>
    </source>
</evidence>
<dbReference type="InterPro" id="IPR036890">
    <property type="entry name" value="HATPase_C_sf"/>
</dbReference>
<dbReference type="PANTHER" id="PTHR45528:SF1">
    <property type="entry name" value="SENSOR HISTIDINE KINASE CPXA"/>
    <property type="match status" value="1"/>
</dbReference>
<evidence type="ECO:0000256" key="6">
    <source>
        <dbReference type="ARBA" id="ARBA00022679"/>
    </source>
</evidence>
<evidence type="ECO:0000256" key="12">
    <source>
        <dbReference type="ARBA" id="ARBA00023012"/>
    </source>
</evidence>
<keyword evidence="11 14" id="KW-1133">Transmembrane helix</keyword>
<evidence type="ECO:0000256" key="3">
    <source>
        <dbReference type="ARBA" id="ARBA00012438"/>
    </source>
</evidence>
<dbReference type="InterPro" id="IPR050398">
    <property type="entry name" value="HssS/ArlS-like"/>
</dbReference>
<keyword evidence="13 14" id="KW-0472">Membrane</keyword>
<dbReference type="GO" id="GO:0005886">
    <property type="term" value="C:plasma membrane"/>
    <property type="evidence" value="ECO:0007669"/>
    <property type="project" value="UniProtKB-SubCell"/>
</dbReference>
<keyword evidence="9 17" id="KW-0418">Kinase</keyword>
<keyword evidence="5" id="KW-0597">Phosphoprotein</keyword>
<dbReference type="eggNOG" id="COG0642">
    <property type="taxonomic scope" value="Bacteria"/>
</dbReference>
<dbReference type="SUPFAM" id="SSF158472">
    <property type="entry name" value="HAMP domain-like"/>
    <property type="match status" value="1"/>
</dbReference>
<keyword evidence="8" id="KW-0547">Nucleotide-binding</keyword>
<dbReference type="PROSITE" id="PS50885">
    <property type="entry name" value="HAMP"/>
    <property type="match status" value="1"/>
</dbReference>
<keyword evidence="6 17" id="KW-0808">Transferase</keyword>
<evidence type="ECO:0000256" key="11">
    <source>
        <dbReference type="ARBA" id="ARBA00022989"/>
    </source>
</evidence>
<dbReference type="Proteomes" id="UP000005926">
    <property type="component" value="Unassembled WGS sequence"/>
</dbReference>
<dbReference type="GO" id="GO:0000155">
    <property type="term" value="F:phosphorelay sensor kinase activity"/>
    <property type="evidence" value="ECO:0007669"/>
    <property type="project" value="InterPro"/>
</dbReference>
<keyword evidence="10" id="KW-0067">ATP-binding</keyword>
<dbReference type="EMBL" id="ACKZ01000003">
    <property type="protein sequence ID" value="EEW38265.1"/>
    <property type="molecule type" value="Genomic_DNA"/>
</dbReference>
<protein>
    <recommendedName>
        <fullName evidence="3">histidine kinase</fullName>
        <ecNumber evidence="3">2.7.13.3</ecNumber>
    </recommendedName>
</protein>
<dbReference type="Pfam" id="PF02518">
    <property type="entry name" value="HATPase_c"/>
    <property type="match status" value="1"/>
</dbReference>
<dbReference type="InterPro" id="IPR036097">
    <property type="entry name" value="HisK_dim/P_sf"/>
</dbReference>
<dbReference type="InterPro" id="IPR005467">
    <property type="entry name" value="His_kinase_dom"/>
</dbReference>
<feature type="transmembrane region" description="Helical" evidence="14">
    <location>
        <begin position="141"/>
        <end position="163"/>
    </location>
</feature>
<dbReference type="PROSITE" id="PS50109">
    <property type="entry name" value="HIS_KIN"/>
    <property type="match status" value="1"/>
</dbReference>
<dbReference type="SUPFAM" id="SSF47384">
    <property type="entry name" value="Homodimeric domain of signal transducing histidine kinase"/>
    <property type="match status" value="1"/>
</dbReference>
<reference evidence="17 18" key="1">
    <citation type="submission" date="2009-08" db="EMBL/GenBank/DDBJ databases">
        <authorList>
            <person name="Muzny D."/>
            <person name="Qin X."/>
            <person name="Deng J."/>
            <person name="Jiang H."/>
            <person name="Liu Y."/>
            <person name="Qu J."/>
            <person name="Song X.-Z."/>
            <person name="Zhang L."/>
            <person name="Thornton R."/>
            <person name="Coyle M."/>
            <person name="Francisco L."/>
            <person name="Jackson L."/>
            <person name="Javaid M."/>
            <person name="Korchina V."/>
            <person name="Kovar C."/>
            <person name="Mata R."/>
            <person name="Mathew T."/>
            <person name="Ngo R."/>
            <person name="Nguyen L."/>
            <person name="Nguyen N."/>
            <person name="Okwuonu G."/>
            <person name="Ongeri F."/>
            <person name="Pham C."/>
            <person name="Simmons D."/>
            <person name="Wilczek-Boney K."/>
            <person name="Hale W."/>
            <person name="Jakkamsetti A."/>
            <person name="Pham P."/>
            <person name="Ruth R."/>
            <person name="San Lucas F."/>
            <person name="Warren J."/>
            <person name="Zhang J."/>
            <person name="Zhao Z."/>
            <person name="Zhou C."/>
            <person name="Zhu D."/>
            <person name="Lee S."/>
            <person name="Bess C."/>
            <person name="Blankenburg K."/>
            <person name="Forbes L."/>
            <person name="Fu Q."/>
            <person name="Gubbala S."/>
            <person name="Hirani K."/>
            <person name="Jayaseelan J.C."/>
            <person name="Lara F."/>
            <person name="Munidasa M."/>
            <person name="Palculict T."/>
            <person name="Patil S."/>
            <person name="Pu L.-L."/>
            <person name="Saada N."/>
            <person name="Tang L."/>
            <person name="Weissenberger G."/>
            <person name="Zhu Y."/>
            <person name="Hemphill L."/>
            <person name="Shang Y."/>
            <person name="Youmans B."/>
            <person name="Ayvaz T."/>
            <person name="Ross M."/>
            <person name="Santibanez J."/>
            <person name="Aqrawi P."/>
            <person name="Gross S."/>
            <person name="Joshi V."/>
            <person name="Fowler G."/>
            <person name="Nazareth L."/>
            <person name="Reid J."/>
            <person name="Worley K."/>
            <person name="Petrosino J."/>
            <person name="Highlander S."/>
            <person name="Gibbs R."/>
        </authorList>
    </citation>
    <scope>NUCLEOTIDE SEQUENCE [LARGE SCALE GENOMIC DNA]</scope>
    <source>
        <strain evidence="17 18">ATCC 49175</strain>
    </source>
</reference>
<gene>
    <name evidence="17" type="primary">vncS</name>
    <name evidence="17" type="ORF">HMPREF0444_0037</name>
</gene>
<evidence type="ECO:0000256" key="13">
    <source>
        <dbReference type="ARBA" id="ARBA00023136"/>
    </source>
</evidence>
<evidence type="ECO:0000313" key="17">
    <source>
        <dbReference type="EMBL" id="EEW38265.1"/>
    </source>
</evidence>
<accession>C8NDP2</accession>
<comment type="caution">
    <text evidence="17">The sequence shown here is derived from an EMBL/GenBank/DDBJ whole genome shotgun (WGS) entry which is preliminary data.</text>
</comment>
<dbReference type="SMART" id="SM00388">
    <property type="entry name" value="HisKA"/>
    <property type="match status" value="1"/>
</dbReference>
<proteinExistence type="predicted"/>
<feature type="transmembrane region" description="Helical" evidence="14">
    <location>
        <begin position="12"/>
        <end position="33"/>
    </location>
</feature>
<dbReference type="CDD" id="cd00082">
    <property type="entry name" value="HisKA"/>
    <property type="match status" value="1"/>
</dbReference>